<protein>
    <recommendedName>
        <fullName evidence="1">Rhodanese domain-containing protein</fullName>
    </recommendedName>
</protein>
<reference evidence="2" key="1">
    <citation type="journal article" date="2014" name="Front. Microbiol.">
        <title>High frequency of phylogenetically diverse reductive dehalogenase-homologous genes in deep subseafloor sedimentary metagenomes.</title>
        <authorList>
            <person name="Kawai M."/>
            <person name="Futagami T."/>
            <person name="Toyoda A."/>
            <person name="Takaki Y."/>
            <person name="Nishi S."/>
            <person name="Hori S."/>
            <person name="Arai W."/>
            <person name="Tsubouchi T."/>
            <person name="Morono Y."/>
            <person name="Uchiyama I."/>
            <person name="Ito T."/>
            <person name="Fujiyama A."/>
            <person name="Inagaki F."/>
            <person name="Takami H."/>
        </authorList>
    </citation>
    <scope>NUCLEOTIDE SEQUENCE</scope>
    <source>
        <strain evidence="2">Expedition CK06-06</strain>
    </source>
</reference>
<evidence type="ECO:0000259" key="1">
    <source>
        <dbReference type="PROSITE" id="PS50206"/>
    </source>
</evidence>
<accession>X0UP67</accession>
<name>X0UP67_9ZZZZ</name>
<organism evidence="2">
    <name type="scientific">marine sediment metagenome</name>
    <dbReference type="NCBI Taxonomy" id="412755"/>
    <lineage>
        <taxon>unclassified sequences</taxon>
        <taxon>metagenomes</taxon>
        <taxon>ecological metagenomes</taxon>
    </lineage>
</organism>
<sequence length="72" mass="8360">CNDEKIYKKYTQLINLGFTNIFLYTGGLFEWLCLQDIYGEDSFPTTSKELDILKYKSPSKFSNYSLLTNGID</sequence>
<comment type="caution">
    <text evidence="2">The sequence shown here is derived from an EMBL/GenBank/DDBJ whole genome shotgun (WGS) entry which is preliminary data.</text>
</comment>
<dbReference type="EMBL" id="BARS01026462">
    <property type="protein sequence ID" value="GAG01062.1"/>
    <property type="molecule type" value="Genomic_DNA"/>
</dbReference>
<evidence type="ECO:0000313" key="2">
    <source>
        <dbReference type="EMBL" id="GAG01062.1"/>
    </source>
</evidence>
<dbReference type="AlphaFoldDB" id="X0UP67"/>
<dbReference type="InterPro" id="IPR001763">
    <property type="entry name" value="Rhodanese-like_dom"/>
</dbReference>
<feature type="non-terminal residue" evidence="2">
    <location>
        <position position="1"/>
    </location>
</feature>
<gene>
    <name evidence="2" type="ORF">S01H1_41695</name>
</gene>
<dbReference type="PROSITE" id="PS50206">
    <property type="entry name" value="RHODANESE_3"/>
    <property type="match status" value="1"/>
</dbReference>
<proteinExistence type="predicted"/>
<feature type="domain" description="Rhodanese" evidence="1">
    <location>
        <begin position="13"/>
        <end position="38"/>
    </location>
</feature>